<name>A0AA88J6H6_FICCA</name>
<organism evidence="1 2">
    <name type="scientific">Ficus carica</name>
    <name type="common">Common fig</name>
    <dbReference type="NCBI Taxonomy" id="3494"/>
    <lineage>
        <taxon>Eukaryota</taxon>
        <taxon>Viridiplantae</taxon>
        <taxon>Streptophyta</taxon>
        <taxon>Embryophyta</taxon>
        <taxon>Tracheophyta</taxon>
        <taxon>Spermatophyta</taxon>
        <taxon>Magnoliopsida</taxon>
        <taxon>eudicotyledons</taxon>
        <taxon>Gunneridae</taxon>
        <taxon>Pentapetalae</taxon>
        <taxon>rosids</taxon>
        <taxon>fabids</taxon>
        <taxon>Rosales</taxon>
        <taxon>Moraceae</taxon>
        <taxon>Ficeae</taxon>
        <taxon>Ficus</taxon>
    </lineage>
</organism>
<reference evidence="1" key="1">
    <citation type="submission" date="2023-07" db="EMBL/GenBank/DDBJ databases">
        <title>draft genome sequence of fig (Ficus carica).</title>
        <authorList>
            <person name="Takahashi T."/>
            <person name="Nishimura K."/>
        </authorList>
    </citation>
    <scope>NUCLEOTIDE SEQUENCE</scope>
</reference>
<dbReference type="Proteomes" id="UP001187192">
    <property type="component" value="Unassembled WGS sequence"/>
</dbReference>
<dbReference type="AlphaFoldDB" id="A0AA88J6H6"/>
<gene>
    <name evidence="1" type="ORF">TIFTF001_032436</name>
</gene>
<evidence type="ECO:0000313" key="2">
    <source>
        <dbReference type="Proteomes" id="UP001187192"/>
    </source>
</evidence>
<evidence type="ECO:0000313" key="1">
    <source>
        <dbReference type="EMBL" id="GMN63365.1"/>
    </source>
</evidence>
<keyword evidence="2" id="KW-1185">Reference proteome</keyword>
<proteinExistence type="predicted"/>
<accession>A0AA88J6H6</accession>
<comment type="caution">
    <text evidence="1">The sequence shown here is derived from an EMBL/GenBank/DDBJ whole genome shotgun (WGS) entry which is preliminary data.</text>
</comment>
<dbReference type="Gramene" id="FCD_00029960-RA">
    <property type="protein sequence ID" value="FCD_00029960-RA:cds"/>
    <property type="gene ID" value="FCD_00029960"/>
</dbReference>
<protein>
    <submittedName>
        <fullName evidence="1">Uncharacterized protein</fullName>
    </submittedName>
</protein>
<sequence length="103" mass="11200">MADTVESSVLHVVMDVFASPVVQKIGEVCDLGEHLKEMQSWLEAQAVVVEDDNDVGALRIQLRNDVYEAEDFLQSVAIFAAISGDDGEHGSEEGMVFQFDGVA</sequence>
<dbReference type="EMBL" id="BTGU01000148">
    <property type="protein sequence ID" value="GMN63365.1"/>
    <property type="molecule type" value="Genomic_DNA"/>
</dbReference>